<keyword evidence="2" id="KW-1185">Reference proteome</keyword>
<organism evidence="1 2">
    <name type="scientific">Clathrospora elynae</name>
    <dbReference type="NCBI Taxonomy" id="706981"/>
    <lineage>
        <taxon>Eukaryota</taxon>
        <taxon>Fungi</taxon>
        <taxon>Dikarya</taxon>
        <taxon>Ascomycota</taxon>
        <taxon>Pezizomycotina</taxon>
        <taxon>Dothideomycetes</taxon>
        <taxon>Pleosporomycetidae</taxon>
        <taxon>Pleosporales</taxon>
        <taxon>Diademaceae</taxon>
        <taxon>Clathrospora</taxon>
    </lineage>
</organism>
<dbReference type="Proteomes" id="UP000800038">
    <property type="component" value="Unassembled WGS sequence"/>
</dbReference>
<proteinExistence type="predicted"/>
<name>A0A6A5SGC3_9PLEO</name>
<accession>A0A6A5SGC3</accession>
<gene>
    <name evidence="1" type="ORF">EJ02DRAFT_251804</name>
</gene>
<sequence>MKKKTEKKNRGLRSLSRLPAFEKPGISRKPGTLYDISLPTYPGSPSLNCRAEAFSLLPSTAAQACELVVILDCEGGTLDSGAWIIERGEPLRLGAEVIPANS</sequence>
<reference evidence="1" key="1">
    <citation type="journal article" date="2020" name="Stud. Mycol.">
        <title>101 Dothideomycetes genomes: a test case for predicting lifestyles and emergence of pathogens.</title>
        <authorList>
            <person name="Haridas S."/>
            <person name="Albert R."/>
            <person name="Binder M."/>
            <person name="Bloem J."/>
            <person name="Labutti K."/>
            <person name="Salamov A."/>
            <person name="Andreopoulos B."/>
            <person name="Baker S."/>
            <person name="Barry K."/>
            <person name="Bills G."/>
            <person name="Bluhm B."/>
            <person name="Cannon C."/>
            <person name="Castanera R."/>
            <person name="Culley D."/>
            <person name="Daum C."/>
            <person name="Ezra D."/>
            <person name="Gonzalez J."/>
            <person name="Henrissat B."/>
            <person name="Kuo A."/>
            <person name="Liang C."/>
            <person name="Lipzen A."/>
            <person name="Lutzoni F."/>
            <person name="Magnuson J."/>
            <person name="Mondo S."/>
            <person name="Nolan M."/>
            <person name="Ohm R."/>
            <person name="Pangilinan J."/>
            <person name="Park H.-J."/>
            <person name="Ramirez L."/>
            <person name="Alfaro M."/>
            <person name="Sun H."/>
            <person name="Tritt A."/>
            <person name="Yoshinaga Y."/>
            <person name="Zwiers L.-H."/>
            <person name="Turgeon B."/>
            <person name="Goodwin S."/>
            <person name="Spatafora J."/>
            <person name="Crous P."/>
            <person name="Grigoriev I."/>
        </authorList>
    </citation>
    <scope>NUCLEOTIDE SEQUENCE</scope>
    <source>
        <strain evidence="1">CBS 161.51</strain>
    </source>
</reference>
<dbReference type="EMBL" id="ML976076">
    <property type="protein sequence ID" value="KAF1939695.1"/>
    <property type="molecule type" value="Genomic_DNA"/>
</dbReference>
<dbReference type="AlphaFoldDB" id="A0A6A5SGC3"/>
<evidence type="ECO:0000313" key="2">
    <source>
        <dbReference type="Proteomes" id="UP000800038"/>
    </source>
</evidence>
<protein>
    <submittedName>
        <fullName evidence="1">Uncharacterized protein</fullName>
    </submittedName>
</protein>
<evidence type="ECO:0000313" key="1">
    <source>
        <dbReference type="EMBL" id="KAF1939695.1"/>
    </source>
</evidence>